<keyword evidence="3" id="KW-1185">Reference proteome</keyword>
<organism evidence="2 3">
    <name type="scientific">Actinomadura montaniterrae</name>
    <dbReference type="NCBI Taxonomy" id="1803903"/>
    <lineage>
        <taxon>Bacteria</taxon>
        <taxon>Bacillati</taxon>
        <taxon>Actinomycetota</taxon>
        <taxon>Actinomycetes</taxon>
        <taxon>Streptosporangiales</taxon>
        <taxon>Thermomonosporaceae</taxon>
        <taxon>Actinomadura</taxon>
    </lineage>
</organism>
<accession>A0A6L3VWT1</accession>
<evidence type="ECO:0000256" key="1">
    <source>
        <dbReference type="SAM" id="MobiDB-lite"/>
    </source>
</evidence>
<evidence type="ECO:0000313" key="2">
    <source>
        <dbReference type="EMBL" id="KAB2379407.1"/>
    </source>
</evidence>
<protein>
    <submittedName>
        <fullName evidence="2">Uncharacterized protein</fullName>
    </submittedName>
</protein>
<dbReference type="InterPro" id="IPR049457">
    <property type="entry name" value="Emfourin"/>
</dbReference>
<dbReference type="Pfam" id="PF20242">
    <property type="entry name" value="Emfourin"/>
    <property type="match status" value="1"/>
</dbReference>
<comment type="caution">
    <text evidence="2">The sequence shown here is derived from an EMBL/GenBank/DDBJ whole genome shotgun (WGS) entry which is preliminary data.</text>
</comment>
<sequence length="107" mass="10854">MRVTVESTGGFTGRAVVVARYDTSGLPAGRAERVRRAVDALAAAHARGDTGEIGADLPGYRVTVDDPDGGAEAPRVYEVRGDPSEPSPIGVLLDDPGIGGAEPGDPG</sequence>
<dbReference type="RefSeq" id="WP_151541717.1">
    <property type="nucleotide sequence ID" value="NZ_WBMR01000057.1"/>
</dbReference>
<evidence type="ECO:0000313" key="3">
    <source>
        <dbReference type="Proteomes" id="UP000483004"/>
    </source>
</evidence>
<name>A0A6L3VWT1_9ACTN</name>
<reference evidence="2 3" key="1">
    <citation type="submission" date="2019-09" db="EMBL/GenBank/DDBJ databases">
        <title>Actinomadura physcomitrii sp. nov., a novel actinomycete isolated from moss [Physcomitrium sphaericum (Ludw) Fuernr].</title>
        <authorList>
            <person name="Liu C."/>
            <person name="Zhuang X."/>
        </authorList>
    </citation>
    <scope>NUCLEOTIDE SEQUENCE [LARGE SCALE GENOMIC DNA]</scope>
    <source>
        <strain evidence="2 3">CYP1-1B</strain>
    </source>
</reference>
<feature type="compositionally biased region" description="Gly residues" evidence="1">
    <location>
        <begin position="97"/>
        <end position="107"/>
    </location>
</feature>
<dbReference type="Proteomes" id="UP000483004">
    <property type="component" value="Unassembled WGS sequence"/>
</dbReference>
<dbReference type="EMBL" id="WBMR01000057">
    <property type="protein sequence ID" value="KAB2379407.1"/>
    <property type="molecule type" value="Genomic_DNA"/>
</dbReference>
<dbReference type="OrthoDB" id="3478802at2"/>
<feature type="region of interest" description="Disordered" evidence="1">
    <location>
        <begin position="50"/>
        <end position="107"/>
    </location>
</feature>
<gene>
    <name evidence="2" type="ORF">F9B16_20510</name>
</gene>
<dbReference type="AlphaFoldDB" id="A0A6L3VWT1"/>
<proteinExistence type="predicted"/>